<feature type="compositionally biased region" description="Polar residues" evidence="1">
    <location>
        <begin position="1"/>
        <end position="10"/>
    </location>
</feature>
<proteinExistence type="predicted"/>
<organism evidence="2 3">
    <name type="scientific">Mytilus edulis</name>
    <name type="common">Blue mussel</name>
    <dbReference type="NCBI Taxonomy" id="6550"/>
    <lineage>
        <taxon>Eukaryota</taxon>
        <taxon>Metazoa</taxon>
        <taxon>Spiralia</taxon>
        <taxon>Lophotrochozoa</taxon>
        <taxon>Mollusca</taxon>
        <taxon>Bivalvia</taxon>
        <taxon>Autobranchia</taxon>
        <taxon>Pteriomorphia</taxon>
        <taxon>Mytilida</taxon>
        <taxon>Mytiloidea</taxon>
        <taxon>Mytilidae</taxon>
        <taxon>Mytilinae</taxon>
        <taxon>Mytilus</taxon>
    </lineage>
</organism>
<comment type="caution">
    <text evidence="2">The sequence shown here is derived from an EMBL/GenBank/DDBJ whole genome shotgun (WGS) entry which is preliminary data.</text>
</comment>
<feature type="region of interest" description="Disordered" evidence="1">
    <location>
        <begin position="1"/>
        <end position="40"/>
    </location>
</feature>
<feature type="compositionally biased region" description="Polar residues" evidence="1">
    <location>
        <begin position="219"/>
        <end position="232"/>
    </location>
</feature>
<dbReference type="EMBL" id="CAJPWZ010000917">
    <property type="protein sequence ID" value="CAG2203231.1"/>
    <property type="molecule type" value="Genomic_DNA"/>
</dbReference>
<feature type="region of interest" description="Disordered" evidence="1">
    <location>
        <begin position="213"/>
        <end position="237"/>
    </location>
</feature>
<feature type="compositionally biased region" description="Basic and acidic residues" evidence="1">
    <location>
        <begin position="12"/>
        <end position="22"/>
    </location>
</feature>
<name>A0A8S3R3B5_MYTED</name>
<evidence type="ECO:0000256" key="1">
    <source>
        <dbReference type="SAM" id="MobiDB-lite"/>
    </source>
</evidence>
<evidence type="ECO:0000313" key="2">
    <source>
        <dbReference type="EMBL" id="CAG2203231.1"/>
    </source>
</evidence>
<keyword evidence="3" id="KW-1185">Reference proteome</keyword>
<sequence>MTVDSASTKGDVTGKLDTKDIDNNSGYVSESNHISQHGHDVTLKTKTNLPGTIQMAIKDYPANLTNQTKSRKDLPVLNEEDLTKIDITTPTPKTKESSIPKHVETTNCETVVLETEHNVETAHSHTVVLQGEHNGKTTHGDTVVLEKCPPSENIQSTNIMKFVLIPVMSVDVNNPITKTTDTDAKKILNTSVKSTGASPPFKGNMSDIQLISNKDKTRNNPPKNFTAASTTTDRNETDKQLIGNKDKAMNSQTSNTNTAQILLNENIWTIQTKGGNHIYKVKRKYRDIQPCGTSIASSSSNQLDVNNIALPTTVSEIKKIDNLPENKETSASVRKYV</sequence>
<accession>A0A8S3R3B5</accession>
<evidence type="ECO:0000313" key="3">
    <source>
        <dbReference type="Proteomes" id="UP000683360"/>
    </source>
</evidence>
<feature type="compositionally biased region" description="Polar residues" evidence="1">
    <location>
        <begin position="23"/>
        <end position="35"/>
    </location>
</feature>
<reference evidence="2" key="1">
    <citation type="submission" date="2021-03" db="EMBL/GenBank/DDBJ databases">
        <authorList>
            <person name="Bekaert M."/>
        </authorList>
    </citation>
    <scope>NUCLEOTIDE SEQUENCE</scope>
</reference>
<protein>
    <submittedName>
        <fullName evidence="2">Uncharacterized protein</fullName>
    </submittedName>
</protein>
<gene>
    <name evidence="2" type="ORF">MEDL_17872</name>
</gene>
<dbReference type="Proteomes" id="UP000683360">
    <property type="component" value="Unassembled WGS sequence"/>
</dbReference>
<dbReference type="AlphaFoldDB" id="A0A8S3R3B5"/>